<feature type="transmembrane region" description="Helical" evidence="6">
    <location>
        <begin position="370"/>
        <end position="389"/>
    </location>
</feature>
<evidence type="ECO:0000256" key="4">
    <source>
        <dbReference type="ARBA" id="ARBA00022989"/>
    </source>
</evidence>
<feature type="transmembrane region" description="Helical" evidence="6">
    <location>
        <begin position="98"/>
        <end position="117"/>
    </location>
</feature>
<dbReference type="AlphaFoldDB" id="A0A1I6L5Y4"/>
<dbReference type="Pfam" id="PF01943">
    <property type="entry name" value="Polysacc_synt"/>
    <property type="match status" value="1"/>
</dbReference>
<feature type="transmembrane region" description="Helical" evidence="6">
    <location>
        <begin position="54"/>
        <end position="77"/>
    </location>
</feature>
<evidence type="ECO:0000313" key="8">
    <source>
        <dbReference type="Proteomes" id="UP000198824"/>
    </source>
</evidence>
<dbReference type="OrthoDB" id="5785171at2"/>
<dbReference type="RefSeq" id="WP_093314746.1">
    <property type="nucleotide sequence ID" value="NZ_FOZG01000002.1"/>
</dbReference>
<dbReference type="EMBL" id="FOZG01000002">
    <property type="protein sequence ID" value="SFR98895.1"/>
    <property type="molecule type" value="Genomic_DNA"/>
</dbReference>
<evidence type="ECO:0000313" key="7">
    <source>
        <dbReference type="EMBL" id="SFR98895.1"/>
    </source>
</evidence>
<keyword evidence="8" id="KW-1185">Reference proteome</keyword>
<accession>A0A1I6L5Y4</accession>
<dbReference type="STRING" id="1166337.SAMN05192580_2345"/>
<evidence type="ECO:0000256" key="3">
    <source>
        <dbReference type="ARBA" id="ARBA00022692"/>
    </source>
</evidence>
<proteinExistence type="predicted"/>
<feature type="transmembrane region" description="Helical" evidence="6">
    <location>
        <begin position="21"/>
        <end position="42"/>
    </location>
</feature>
<keyword evidence="4 6" id="KW-1133">Transmembrane helix</keyword>
<dbReference type="PANTHER" id="PTHR30250:SF27">
    <property type="entry name" value="POLYSACCHARIDE BIOSYNTHESIS PROTEIN"/>
    <property type="match status" value="1"/>
</dbReference>
<feature type="transmembrane region" description="Helical" evidence="6">
    <location>
        <begin position="243"/>
        <end position="264"/>
    </location>
</feature>
<evidence type="ECO:0000256" key="5">
    <source>
        <dbReference type="ARBA" id="ARBA00023136"/>
    </source>
</evidence>
<evidence type="ECO:0000256" key="6">
    <source>
        <dbReference type="SAM" id="Phobius"/>
    </source>
</evidence>
<dbReference type="InterPro" id="IPR050833">
    <property type="entry name" value="Poly_Biosynth_Transport"/>
</dbReference>
<feature type="transmembrane region" description="Helical" evidence="6">
    <location>
        <begin position="395"/>
        <end position="414"/>
    </location>
</feature>
<dbReference type="Proteomes" id="UP000198824">
    <property type="component" value="Unassembled WGS sequence"/>
</dbReference>
<name>A0A1I6L5Y4_9SPHN</name>
<feature type="transmembrane region" description="Helical" evidence="6">
    <location>
        <begin position="129"/>
        <end position="151"/>
    </location>
</feature>
<dbReference type="InterPro" id="IPR002797">
    <property type="entry name" value="Polysacc_synth"/>
</dbReference>
<keyword evidence="3 6" id="KW-0812">Transmembrane</keyword>
<feature type="transmembrane region" description="Helical" evidence="6">
    <location>
        <begin position="339"/>
        <end position="363"/>
    </location>
</feature>
<keyword evidence="2" id="KW-1003">Cell membrane</keyword>
<evidence type="ECO:0000256" key="2">
    <source>
        <dbReference type="ARBA" id="ARBA00022475"/>
    </source>
</evidence>
<dbReference type="PANTHER" id="PTHR30250">
    <property type="entry name" value="PST FAMILY PREDICTED COLANIC ACID TRANSPORTER"/>
    <property type="match status" value="1"/>
</dbReference>
<feature type="transmembrane region" description="Helical" evidence="6">
    <location>
        <begin position="270"/>
        <end position="288"/>
    </location>
</feature>
<protein>
    <submittedName>
        <fullName evidence="7">Membrane protein involved in the export of O-antigen and teichoic acid</fullName>
    </submittedName>
</protein>
<dbReference type="GO" id="GO:0005886">
    <property type="term" value="C:plasma membrane"/>
    <property type="evidence" value="ECO:0007669"/>
    <property type="project" value="UniProtKB-SubCell"/>
</dbReference>
<reference evidence="7 8" key="1">
    <citation type="submission" date="2016-10" db="EMBL/GenBank/DDBJ databases">
        <authorList>
            <person name="de Groot N.N."/>
        </authorList>
    </citation>
    <scope>NUCLEOTIDE SEQUENCE [LARGE SCALE GENOMIC DNA]</scope>
    <source>
        <strain evidence="7 8">S5-249</strain>
    </source>
</reference>
<keyword evidence="5 6" id="KW-0472">Membrane</keyword>
<feature type="transmembrane region" description="Helical" evidence="6">
    <location>
        <begin position="189"/>
        <end position="209"/>
    </location>
</feature>
<evidence type="ECO:0000256" key="1">
    <source>
        <dbReference type="ARBA" id="ARBA00004651"/>
    </source>
</evidence>
<sequence length="441" mass="44724">MLTRLHRLAATGLGRRLAVATLSSGAVWVAGTLATFAVGLVLARGLGPAGYGLYGTAVAVVTLLAVPGQLGLPLLATREVSAAAARGRQDEVAALGRWFTAAVLVASLLLSLLLWLAARAVSPTLRPALAASAGLLPALTLSALVAGLLRGRGRVVASQTIDVLIRPLAFVALLLALPAPLYAPSAIGAQSIAAGMTALVGLVLFFRRLPSPAPTDRMRVRAWIGASLPMTFMEAMRTLEGTYAVLVTSAIASIADAGILRVALASVVVAVLPVSIQNIVVGPFLAAAHEAGDRRQLARIVAGSTLFMTTSVAAVTLALAALGGWLLPLAFGSDFAGAYWPLLLLSANQLLAAATGPGAMLLSMTGHERAVARAFALSVMAAIAAALVLTPAFGALGAAASTLVATAVRGLMLNRRARSLLGIKPSVLGAGVLLGADHKSR</sequence>
<comment type="subcellular location">
    <subcellularLocation>
        <location evidence="1">Cell membrane</location>
        <topology evidence="1">Multi-pass membrane protein</topology>
    </subcellularLocation>
</comment>
<organism evidence="7 8">
    <name type="scientific">Sphingomonas jatrophae</name>
    <dbReference type="NCBI Taxonomy" id="1166337"/>
    <lineage>
        <taxon>Bacteria</taxon>
        <taxon>Pseudomonadati</taxon>
        <taxon>Pseudomonadota</taxon>
        <taxon>Alphaproteobacteria</taxon>
        <taxon>Sphingomonadales</taxon>
        <taxon>Sphingomonadaceae</taxon>
        <taxon>Sphingomonas</taxon>
    </lineage>
</organism>
<feature type="transmembrane region" description="Helical" evidence="6">
    <location>
        <begin position="300"/>
        <end position="327"/>
    </location>
</feature>
<gene>
    <name evidence="7" type="ORF">SAMN05192580_2345</name>
</gene>
<feature type="transmembrane region" description="Helical" evidence="6">
    <location>
        <begin position="163"/>
        <end position="183"/>
    </location>
</feature>